<dbReference type="Proteomes" id="UP000183567">
    <property type="component" value="Unassembled WGS sequence"/>
</dbReference>
<evidence type="ECO:0000313" key="2">
    <source>
        <dbReference type="EMBL" id="OJA15953.1"/>
    </source>
</evidence>
<dbReference type="AlphaFoldDB" id="A0A1J8QR61"/>
<dbReference type="GO" id="GO:0005763">
    <property type="term" value="C:mitochondrial small ribosomal subunit"/>
    <property type="evidence" value="ECO:0007669"/>
    <property type="project" value="TreeGrafter"/>
</dbReference>
<dbReference type="EMBL" id="LVVM01002773">
    <property type="protein sequence ID" value="OJA15953.1"/>
    <property type="molecule type" value="Genomic_DNA"/>
</dbReference>
<reference evidence="2 3" key="1">
    <citation type="submission" date="2016-03" db="EMBL/GenBank/DDBJ databases">
        <title>Comparative genomics of the ectomycorrhizal sister species Rhizopogon vinicolor and Rhizopogon vesiculosus (Basidiomycota: Boletales) reveals a divergence of the mating type B locus.</title>
        <authorList>
            <person name="Mujic A.B."/>
            <person name="Kuo A."/>
            <person name="Tritt A."/>
            <person name="Lipzen A."/>
            <person name="Chen C."/>
            <person name="Johnson J."/>
            <person name="Sharma A."/>
            <person name="Barry K."/>
            <person name="Grigoriev I.V."/>
            <person name="Spatafora J.W."/>
        </authorList>
    </citation>
    <scope>NUCLEOTIDE SEQUENCE [LARGE SCALE GENOMIC DNA]</scope>
    <source>
        <strain evidence="2 3">AM-OR11-056</strain>
    </source>
</reference>
<dbReference type="GO" id="GO:0032543">
    <property type="term" value="P:mitochondrial translation"/>
    <property type="evidence" value="ECO:0007669"/>
    <property type="project" value="TreeGrafter"/>
</dbReference>
<dbReference type="OrthoDB" id="10052321at2759"/>
<gene>
    <name evidence="2" type="primary">RVUP34</name>
    <name evidence="2" type="ORF">AZE42_04776</name>
</gene>
<comment type="caution">
    <text evidence="2">The sequence shown here is derived from an EMBL/GenBank/DDBJ whole genome shotgun (WGS) entry which is preliminary data.</text>
</comment>
<dbReference type="InterPro" id="IPR021036">
    <property type="entry name" value="Ribosomal_mS45"/>
</dbReference>
<name>A0A1J8QR61_9AGAM</name>
<dbReference type="Pfam" id="PF12298">
    <property type="entry name" value="Bot1p"/>
    <property type="match status" value="1"/>
</dbReference>
<dbReference type="STRING" id="180088.A0A1J8QR61"/>
<protein>
    <recommendedName>
        <fullName evidence="4">Ribosomal protein S35, mitochondrial</fullName>
    </recommendedName>
</protein>
<organism evidence="2 3">
    <name type="scientific">Rhizopogon vesiculosus</name>
    <dbReference type="NCBI Taxonomy" id="180088"/>
    <lineage>
        <taxon>Eukaryota</taxon>
        <taxon>Fungi</taxon>
        <taxon>Dikarya</taxon>
        <taxon>Basidiomycota</taxon>
        <taxon>Agaricomycotina</taxon>
        <taxon>Agaricomycetes</taxon>
        <taxon>Agaricomycetidae</taxon>
        <taxon>Boletales</taxon>
        <taxon>Suillineae</taxon>
        <taxon>Rhizopogonaceae</taxon>
        <taxon>Rhizopogon</taxon>
    </lineage>
</organism>
<feature type="region of interest" description="Disordered" evidence="1">
    <location>
        <begin position="297"/>
        <end position="321"/>
    </location>
</feature>
<evidence type="ECO:0000313" key="3">
    <source>
        <dbReference type="Proteomes" id="UP000183567"/>
    </source>
</evidence>
<keyword evidence="3" id="KW-1185">Reference proteome</keyword>
<feature type="compositionally biased region" description="Basic and acidic residues" evidence="1">
    <location>
        <begin position="297"/>
        <end position="307"/>
    </location>
</feature>
<sequence>MFTRLRISASSSQRTLHLPSPHRCARRTIFQSFVARKDEFLDADEEDDALGEAILEGLDVPEDADGHQAPSYEQWLAGPGLKYRDPAPRNWLSSQSPFPLNQSFRPPPPVSDALRTHIYRSYMTDPEANSARALAARHHLSIKRVDAILRLKGLEESWNKGKPVQTGFVKGMEHILGVPQSKLSTTFDDSTPVPVQYDTNQQLAKIQEDRYNVIEADREDEEAGGFDWARQRYQRMFWEAVPEGKDPIMPGILDAASELATPNSENKSKVNVVERPGRPAIKFIDVGNMFLDAKDQERRVKEGERRAKVGARRRERQRISN</sequence>
<accession>A0A1J8QR61</accession>
<dbReference type="GO" id="GO:0003735">
    <property type="term" value="F:structural constituent of ribosome"/>
    <property type="evidence" value="ECO:0007669"/>
    <property type="project" value="TreeGrafter"/>
</dbReference>
<dbReference type="PANTHER" id="PTHR28158">
    <property type="entry name" value="37S RIBOSOMAL PROTEIN S35, MITOCHONDRIAL"/>
    <property type="match status" value="1"/>
</dbReference>
<dbReference type="PANTHER" id="PTHR28158:SF1">
    <property type="entry name" value="SMALL RIBOSOMAL SUBUNIT PROTEIN MS45"/>
    <property type="match status" value="1"/>
</dbReference>
<evidence type="ECO:0008006" key="4">
    <source>
        <dbReference type="Google" id="ProtNLM"/>
    </source>
</evidence>
<evidence type="ECO:0000256" key="1">
    <source>
        <dbReference type="SAM" id="MobiDB-lite"/>
    </source>
</evidence>
<feature type="compositionally biased region" description="Basic residues" evidence="1">
    <location>
        <begin position="308"/>
        <end position="321"/>
    </location>
</feature>
<proteinExistence type="predicted"/>